<dbReference type="RefSeq" id="WP_238191342.1">
    <property type="nucleotide sequence ID" value="NZ_BPQJ01000012.1"/>
</dbReference>
<evidence type="ECO:0000313" key="2">
    <source>
        <dbReference type="EMBL" id="GJD62809.1"/>
    </source>
</evidence>
<dbReference type="Gene3D" id="3.40.630.30">
    <property type="match status" value="1"/>
</dbReference>
<sequence length="312" mass="34515">MTREEHWALWRGDPRATPFQSPAWLEAWWTHLGGGMRLDAEVRDPSGLVAALPLFVWQDGGVRRLVPVGAGHSDYCDALALPGTDMERLWGEILGSSECWDEVLLPDLRVDSPLLGSVPSGWVAIDEETETCPVLRLPREGSPLAALTRTQRRKVVHDRHRAGRLGGVEEELVAAEQVGEVVETLFELHRTRWERVGQPGVLWDPRVLAFHRGAAPALASAGLLRMSVVRHDGAIVAVVYGLADTRQWYSYINAVDLSVSGQSFGTLAFACLIEAAAAAGAGEFHFLRGEEAYKYQWGAEPRRTVRRVVRRS</sequence>
<comment type="caution">
    <text evidence="2">The sequence shown here is derived from an EMBL/GenBank/DDBJ whole genome shotgun (WGS) entry which is preliminary data.</text>
</comment>
<dbReference type="Proteomes" id="UP001055286">
    <property type="component" value="Unassembled WGS sequence"/>
</dbReference>
<keyword evidence="3" id="KW-1185">Reference proteome</keyword>
<feature type="domain" description="BioF2-like acetyltransferase" evidence="1">
    <location>
        <begin position="151"/>
        <end position="294"/>
    </location>
</feature>
<evidence type="ECO:0000259" key="1">
    <source>
        <dbReference type="Pfam" id="PF13480"/>
    </source>
</evidence>
<dbReference type="SUPFAM" id="SSF55729">
    <property type="entry name" value="Acyl-CoA N-acyltransferases (Nat)"/>
    <property type="match status" value="1"/>
</dbReference>
<organism evidence="2 3">
    <name type="scientific">Methylobacterium frigidaeris</name>
    <dbReference type="NCBI Taxonomy" id="2038277"/>
    <lineage>
        <taxon>Bacteria</taxon>
        <taxon>Pseudomonadati</taxon>
        <taxon>Pseudomonadota</taxon>
        <taxon>Alphaproteobacteria</taxon>
        <taxon>Hyphomicrobiales</taxon>
        <taxon>Methylobacteriaceae</taxon>
        <taxon>Methylobacterium</taxon>
    </lineage>
</organism>
<reference evidence="2" key="2">
    <citation type="submission" date="2021-08" db="EMBL/GenBank/DDBJ databases">
        <authorList>
            <person name="Tani A."/>
            <person name="Ola A."/>
            <person name="Ogura Y."/>
            <person name="Katsura K."/>
            <person name="Hayashi T."/>
        </authorList>
    </citation>
    <scope>NUCLEOTIDE SEQUENCE</scope>
    <source>
        <strain evidence="2">JCM 32048</strain>
    </source>
</reference>
<accession>A0AA37HC18</accession>
<reference evidence="2" key="1">
    <citation type="journal article" date="2016" name="Front. Microbiol.">
        <title>Genome Sequence of the Piezophilic, Mesophilic Sulfate-Reducing Bacterium Desulfovibrio indicus J2T.</title>
        <authorList>
            <person name="Cao J."/>
            <person name="Maignien L."/>
            <person name="Shao Z."/>
            <person name="Alain K."/>
            <person name="Jebbar M."/>
        </authorList>
    </citation>
    <scope>NUCLEOTIDE SEQUENCE</scope>
    <source>
        <strain evidence="2">JCM 32048</strain>
    </source>
</reference>
<name>A0AA37HC18_9HYPH</name>
<dbReference type="InterPro" id="IPR016181">
    <property type="entry name" value="Acyl_CoA_acyltransferase"/>
</dbReference>
<protein>
    <recommendedName>
        <fullName evidence="1">BioF2-like acetyltransferase domain-containing protein</fullName>
    </recommendedName>
</protein>
<evidence type="ECO:0000313" key="3">
    <source>
        <dbReference type="Proteomes" id="UP001055286"/>
    </source>
</evidence>
<proteinExistence type="predicted"/>
<dbReference type="Pfam" id="PF13480">
    <property type="entry name" value="Acetyltransf_6"/>
    <property type="match status" value="1"/>
</dbReference>
<dbReference type="EMBL" id="BPQJ01000012">
    <property type="protein sequence ID" value="GJD62809.1"/>
    <property type="molecule type" value="Genomic_DNA"/>
</dbReference>
<dbReference type="InterPro" id="IPR038740">
    <property type="entry name" value="BioF2-like_GNAT_dom"/>
</dbReference>
<gene>
    <name evidence="2" type="ORF">MPEAHAMD_2968</name>
</gene>
<dbReference type="AlphaFoldDB" id="A0AA37HC18"/>